<evidence type="ECO:0000313" key="1">
    <source>
        <dbReference type="EMBL" id="PZQ49362.1"/>
    </source>
</evidence>
<reference evidence="1 2" key="1">
    <citation type="submission" date="2017-08" db="EMBL/GenBank/DDBJ databases">
        <title>Infants hospitalized years apart are colonized by the same room-sourced microbial strains.</title>
        <authorList>
            <person name="Brooks B."/>
            <person name="Olm M.R."/>
            <person name="Firek B.A."/>
            <person name="Baker R."/>
            <person name="Thomas B.C."/>
            <person name="Morowitz M.J."/>
            <person name="Banfield J.F."/>
        </authorList>
    </citation>
    <scope>NUCLEOTIDE SEQUENCE [LARGE SCALE GENOMIC DNA]</scope>
    <source>
        <strain evidence="1">S2_005_002_R2_34</strain>
    </source>
</reference>
<dbReference type="Gene3D" id="3.30.1360.120">
    <property type="entry name" value="Probable tRNA modification gtpase trme, domain 1"/>
    <property type="match status" value="1"/>
</dbReference>
<dbReference type="SUPFAM" id="SSF103025">
    <property type="entry name" value="Folate-binding domain"/>
    <property type="match status" value="1"/>
</dbReference>
<comment type="caution">
    <text evidence="1">The sequence shown here is derived from an EMBL/GenBank/DDBJ whole genome shotgun (WGS) entry which is preliminary data.</text>
</comment>
<protein>
    <submittedName>
        <fullName evidence="1">Sarcosine oxidase subunit gamma</fullName>
    </submittedName>
</protein>
<gene>
    <name evidence="1" type="ORF">DI556_10835</name>
</gene>
<organism evidence="1 2">
    <name type="scientific">Rhodovulum sulfidophilum</name>
    <name type="common">Rhodobacter sulfidophilus</name>
    <dbReference type="NCBI Taxonomy" id="35806"/>
    <lineage>
        <taxon>Bacteria</taxon>
        <taxon>Pseudomonadati</taxon>
        <taxon>Pseudomonadota</taxon>
        <taxon>Alphaproteobacteria</taxon>
        <taxon>Rhodobacterales</taxon>
        <taxon>Paracoccaceae</taxon>
        <taxon>Rhodovulum</taxon>
    </lineage>
</organism>
<sequence length="182" mass="19046">MPETRKSELTVTRLAPRGMVTIRADFAAPGAQAALLAATGCVMPGQRRIAFEGDRALAWMSPDEAMLFLPVAQAPGIPAAIAEALGDAPHLAVDVSDARAIFRIAGPGARMALAKGAPIDLSPAGFGPGDFRRTRLGQVAAALWMPEAGVLELMCFRSVADFVEDWLAMAIRSADAGLFAES</sequence>
<dbReference type="AlphaFoldDB" id="A0A2W5N7D8"/>
<dbReference type="Pfam" id="PF04268">
    <property type="entry name" value="SoxG"/>
    <property type="match status" value="1"/>
</dbReference>
<dbReference type="InterPro" id="IPR027266">
    <property type="entry name" value="TrmE/GcvT-like"/>
</dbReference>
<accession>A0A2W5N7D8</accession>
<proteinExistence type="predicted"/>
<dbReference type="Proteomes" id="UP000249185">
    <property type="component" value="Unassembled WGS sequence"/>
</dbReference>
<evidence type="ECO:0000313" key="2">
    <source>
        <dbReference type="Proteomes" id="UP000249185"/>
    </source>
</evidence>
<name>A0A2W5N7D8_RHOSU</name>
<dbReference type="InterPro" id="IPR007375">
    <property type="entry name" value="SoxG"/>
</dbReference>
<dbReference type="Gene3D" id="3.30.70.1520">
    <property type="entry name" value="Heterotetrameric sarcosine oxidase"/>
    <property type="match status" value="1"/>
</dbReference>
<dbReference type="EMBL" id="QFPW01000007">
    <property type="protein sequence ID" value="PZQ49362.1"/>
    <property type="molecule type" value="Genomic_DNA"/>
</dbReference>